<evidence type="ECO:0000313" key="3">
    <source>
        <dbReference type="Proteomes" id="UP001231675"/>
    </source>
</evidence>
<evidence type="ECO:0000313" key="2">
    <source>
        <dbReference type="EMBL" id="MDP9685981.1"/>
    </source>
</evidence>
<dbReference type="RefSeq" id="WP_189414202.1">
    <property type="nucleotide sequence ID" value="NZ_BMSL01000030.1"/>
</dbReference>
<name>A0ABT9LR09_STRGD</name>
<keyword evidence="3" id="KW-1185">Reference proteome</keyword>
<protein>
    <submittedName>
        <fullName evidence="2">Uncharacterized protein</fullName>
    </submittedName>
</protein>
<dbReference type="EMBL" id="JAURUD010000001">
    <property type="protein sequence ID" value="MDP9685981.1"/>
    <property type="molecule type" value="Genomic_DNA"/>
</dbReference>
<reference evidence="2 3" key="1">
    <citation type="submission" date="2023-07" db="EMBL/GenBank/DDBJ databases">
        <title>Sequencing the genomes of 1000 actinobacteria strains.</title>
        <authorList>
            <person name="Klenk H.-P."/>
        </authorList>
    </citation>
    <scope>NUCLEOTIDE SEQUENCE [LARGE SCALE GENOMIC DNA]</scope>
    <source>
        <strain evidence="2 3">DSM 40229</strain>
    </source>
</reference>
<organism evidence="2 3">
    <name type="scientific">Streptomyces griseoviridis</name>
    <dbReference type="NCBI Taxonomy" id="45398"/>
    <lineage>
        <taxon>Bacteria</taxon>
        <taxon>Bacillati</taxon>
        <taxon>Actinomycetota</taxon>
        <taxon>Actinomycetes</taxon>
        <taxon>Kitasatosporales</taxon>
        <taxon>Streptomycetaceae</taxon>
        <taxon>Streptomyces</taxon>
    </lineage>
</organism>
<dbReference type="GeneID" id="91555466"/>
<feature type="region of interest" description="Disordered" evidence="1">
    <location>
        <begin position="70"/>
        <end position="97"/>
    </location>
</feature>
<dbReference type="Proteomes" id="UP001231675">
    <property type="component" value="Unassembled WGS sequence"/>
</dbReference>
<accession>A0ABT9LR09</accession>
<comment type="caution">
    <text evidence="2">The sequence shown here is derived from an EMBL/GenBank/DDBJ whole genome shotgun (WGS) entry which is preliminary data.</text>
</comment>
<evidence type="ECO:0000256" key="1">
    <source>
        <dbReference type="SAM" id="MobiDB-lite"/>
    </source>
</evidence>
<gene>
    <name evidence="2" type="ORF">J2S47_006483</name>
</gene>
<proteinExistence type="predicted"/>
<sequence length="97" mass="11270">MAYTFDELVHKRRAADQAQGRVEQLRDAYGPPTQQQWTPRQSSTYETAVRAWRDLDRDWRTALADYVREHGQTPREVEEEVGRALHPHRGEGPDTAP</sequence>